<evidence type="ECO:0000256" key="1">
    <source>
        <dbReference type="ARBA" id="ARBA00001947"/>
    </source>
</evidence>
<accession>A0A934KD75</accession>
<keyword evidence="9" id="KW-0862">Zinc</keyword>
<evidence type="ECO:0000259" key="18">
    <source>
        <dbReference type="PROSITE" id="PS51192"/>
    </source>
</evidence>
<keyword evidence="8 16" id="KW-0547">Nucleotide-binding</keyword>
<dbReference type="CDD" id="cd18803">
    <property type="entry name" value="SF2_C_secA"/>
    <property type="match status" value="1"/>
</dbReference>
<dbReference type="InterPro" id="IPR020937">
    <property type="entry name" value="SecA_CS"/>
</dbReference>
<dbReference type="Gene3D" id="3.90.1440.10">
    <property type="entry name" value="SecA, preprotein cross-linking domain"/>
    <property type="match status" value="1"/>
</dbReference>
<evidence type="ECO:0000256" key="7">
    <source>
        <dbReference type="ARBA" id="ARBA00022723"/>
    </source>
</evidence>
<dbReference type="FunFam" id="1.10.3060.10:FF:000003">
    <property type="entry name" value="Protein translocase subunit SecA"/>
    <property type="match status" value="1"/>
</dbReference>
<evidence type="ECO:0000256" key="10">
    <source>
        <dbReference type="ARBA" id="ARBA00022840"/>
    </source>
</evidence>
<dbReference type="InterPro" id="IPR011115">
    <property type="entry name" value="SecA_DEAD"/>
</dbReference>
<evidence type="ECO:0000259" key="19">
    <source>
        <dbReference type="PROSITE" id="PS51194"/>
    </source>
</evidence>
<dbReference type="InterPro" id="IPR014001">
    <property type="entry name" value="Helicase_ATP-bd"/>
</dbReference>
<dbReference type="SMART" id="SM00957">
    <property type="entry name" value="SecA_DEAD"/>
    <property type="match status" value="1"/>
</dbReference>
<dbReference type="SUPFAM" id="SSF52540">
    <property type="entry name" value="P-loop containing nucleoside triphosphate hydrolases"/>
    <property type="match status" value="2"/>
</dbReference>
<evidence type="ECO:0000313" key="21">
    <source>
        <dbReference type="EMBL" id="MBJ7604299.1"/>
    </source>
</evidence>
<dbReference type="Pfam" id="PF01043">
    <property type="entry name" value="SecA_PP_bind"/>
    <property type="match status" value="1"/>
</dbReference>
<dbReference type="FunFam" id="3.90.1440.10:FF:000003">
    <property type="entry name" value="Preprotein translocase SecA subunit"/>
    <property type="match status" value="1"/>
</dbReference>
<evidence type="ECO:0000256" key="2">
    <source>
        <dbReference type="ARBA" id="ARBA00004170"/>
    </source>
</evidence>
<evidence type="ECO:0000256" key="16">
    <source>
        <dbReference type="HAMAP-Rule" id="MF_01382"/>
    </source>
</evidence>
<dbReference type="GO" id="GO:0005829">
    <property type="term" value="C:cytosol"/>
    <property type="evidence" value="ECO:0007669"/>
    <property type="project" value="TreeGrafter"/>
</dbReference>
<dbReference type="InterPro" id="IPR011116">
    <property type="entry name" value="SecA_Wing/Scaffold"/>
</dbReference>
<feature type="binding site" evidence="16">
    <location>
        <position position="83"/>
    </location>
    <ligand>
        <name>ATP</name>
        <dbReference type="ChEBI" id="CHEBI:30616"/>
    </ligand>
</feature>
<keyword evidence="5 16" id="KW-1003">Cell membrane</keyword>
<dbReference type="PANTHER" id="PTHR30612">
    <property type="entry name" value="SECA INNER MEMBRANE COMPONENT OF SEC PROTEIN SECRETION SYSTEM"/>
    <property type="match status" value="1"/>
</dbReference>
<feature type="binding site" evidence="16">
    <location>
        <position position="516"/>
    </location>
    <ligand>
        <name>ATP</name>
        <dbReference type="ChEBI" id="CHEBI:30616"/>
    </ligand>
</feature>
<dbReference type="PROSITE" id="PS51196">
    <property type="entry name" value="SECA_MOTOR_DEAD"/>
    <property type="match status" value="1"/>
</dbReference>
<evidence type="ECO:0000256" key="14">
    <source>
        <dbReference type="ARBA" id="ARBA00023078"/>
    </source>
</evidence>
<dbReference type="EMBL" id="JAEKNQ010000056">
    <property type="protein sequence ID" value="MBJ7604299.1"/>
    <property type="molecule type" value="Genomic_DNA"/>
</dbReference>
<dbReference type="InterPro" id="IPR000185">
    <property type="entry name" value="SecA"/>
</dbReference>
<dbReference type="InterPro" id="IPR001650">
    <property type="entry name" value="Helicase_C-like"/>
</dbReference>
<comment type="similarity">
    <text evidence="3 16">Belongs to the SecA family.</text>
</comment>
<dbReference type="GO" id="GO:0065002">
    <property type="term" value="P:intracellular protein transmembrane transport"/>
    <property type="evidence" value="ECO:0007669"/>
    <property type="project" value="UniProtKB-UniRule"/>
</dbReference>
<evidence type="ECO:0000256" key="15">
    <source>
        <dbReference type="ARBA" id="ARBA00023136"/>
    </source>
</evidence>
<dbReference type="InterPro" id="IPR036670">
    <property type="entry name" value="SecA_X-link_sf"/>
</dbReference>
<dbReference type="HAMAP" id="MF_01382">
    <property type="entry name" value="SecA"/>
    <property type="match status" value="1"/>
</dbReference>
<keyword evidence="6 16" id="KW-0963">Cytoplasm</keyword>
<keyword evidence="11 16" id="KW-0653">Protein transport</keyword>
<dbReference type="GO" id="GO:0005886">
    <property type="term" value="C:plasma membrane"/>
    <property type="evidence" value="ECO:0007669"/>
    <property type="project" value="UniProtKB-SubCell"/>
</dbReference>
<feature type="domain" description="Helicase ATP-binding" evidence="18">
    <location>
        <begin position="85"/>
        <end position="269"/>
    </location>
</feature>
<dbReference type="RefSeq" id="WP_338181702.1">
    <property type="nucleotide sequence ID" value="NZ_JAEKNQ010000056.1"/>
</dbReference>
<dbReference type="Pfam" id="PF02810">
    <property type="entry name" value="SEC-C"/>
    <property type="match status" value="1"/>
</dbReference>
<evidence type="ECO:0000256" key="4">
    <source>
        <dbReference type="ARBA" id="ARBA00022448"/>
    </source>
</evidence>
<keyword evidence="12 16" id="KW-1278">Translocase</keyword>
<dbReference type="EC" id="7.4.2.8" evidence="16"/>
<dbReference type="InterPro" id="IPR036266">
    <property type="entry name" value="SecA_Wing/Scaffold_sf"/>
</dbReference>
<dbReference type="SUPFAM" id="SSF81767">
    <property type="entry name" value="Pre-protein crosslinking domain of SecA"/>
    <property type="match status" value="1"/>
</dbReference>
<keyword evidence="15 16" id="KW-0472">Membrane</keyword>
<keyword evidence="14" id="KW-0793">Thylakoid</keyword>
<dbReference type="GO" id="GO:0046872">
    <property type="term" value="F:metal ion binding"/>
    <property type="evidence" value="ECO:0007669"/>
    <property type="project" value="UniProtKB-KW"/>
</dbReference>
<keyword evidence="10 16" id="KW-0067">ATP-binding</keyword>
<evidence type="ECO:0000256" key="5">
    <source>
        <dbReference type="ARBA" id="ARBA00022475"/>
    </source>
</evidence>
<evidence type="ECO:0000259" key="20">
    <source>
        <dbReference type="PROSITE" id="PS51196"/>
    </source>
</evidence>
<dbReference type="CDD" id="cd17928">
    <property type="entry name" value="DEXDc_SecA"/>
    <property type="match status" value="1"/>
</dbReference>
<dbReference type="InterPro" id="IPR027417">
    <property type="entry name" value="P-loop_NTPase"/>
</dbReference>
<dbReference type="Pfam" id="PF07516">
    <property type="entry name" value="SecA_SW"/>
    <property type="match status" value="1"/>
</dbReference>
<dbReference type="GO" id="GO:0006605">
    <property type="term" value="P:protein targeting"/>
    <property type="evidence" value="ECO:0007669"/>
    <property type="project" value="UniProtKB-UniRule"/>
</dbReference>
<dbReference type="PROSITE" id="PS01312">
    <property type="entry name" value="SECA"/>
    <property type="match status" value="1"/>
</dbReference>
<dbReference type="AlphaFoldDB" id="A0A934KD75"/>
<dbReference type="NCBIfam" id="NF006630">
    <property type="entry name" value="PRK09200.1"/>
    <property type="match status" value="1"/>
</dbReference>
<evidence type="ECO:0000256" key="3">
    <source>
        <dbReference type="ARBA" id="ARBA00007650"/>
    </source>
</evidence>
<dbReference type="Gene3D" id="1.10.3060.10">
    <property type="entry name" value="Helical scaffold and wing domains of SecA"/>
    <property type="match status" value="1"/>
</dbReference>
<dbReference type="Gene3D" id="3.10.450.50">
    <property type="match status" value="1"/>
</dbReference>
<dbReference type="GO" id="GO:0031522">
    <property type="term" value="C:cell envelope Sec protein transport complex"/>
    <property type="evidence" value="ECO:0007669"/>
    <property type="project" value="TreeGrafter"/>
</dbReference>
<dbReference type="GO" id="GO:0043952">
    <property type="term" value="P:protein transport by the Sec complex"/>
    <property type="evidence" value="ECO:0007669"/>
    <property type="project" value="TreeGrafter"/>
</dbReference>
<evidence type="ECO:0000256" key="13">
    <source>
        <dbReference type="ARBA" id="ARBA00023010"/>
    </source>
</evidence>
<organism evidence="21 22">
    <name type="scientific">Candidatus Dormiibacter inghamiae</name>
    <dbReference type="NCBI Taxonomy" id="3127013"/>
    <lineage>
        <taxon>Bacteria</taxon>
        <taxon>Bacillati</taxon>
        <taxon>Candidatus Dormiibacterota</taxon>
        <taxon>Candidatus Dormibacteria</taxon>
        <taxon>Candidatus Dormibacterales</taxon>
        <taxon>Candidatus Dormibacteraceae</taxon>
        <taxon>Candidatus Dormiibacter</taxon>
    </lineage>
</organism>
<dbReference type="PANTHER" id="PTHR30612:SF0">
    <property type="entry name" value="CHLOROPLAST PROTEIN-TRANSPORTING ATPASE"/>
    <property type="match status" value="1"/>
</dbReference>
<evidence type="ECO:0000256" key="9">
    <source>
        <dbReference type="ARBA" id="ARBA00022833"/>
    </source>
</evidence>
<keyword evidence="13 16" id="KW-0811">Translocation</keyword>
<feature type="binding site" evidence="16">
    <location>
        <begin position="101"/>
        <end position="105"/>
    </location>
    <ligand>
        <name>ATP</name>
        <dbReference type="ChEBI" id="CHEBI:30616"/>
    </ligand>
</feature>
<dbReference type="PROSITE" id="PS51192">
    <property type="entry name" value="HELICASE_ATP_BIND_1"/>
    <property type="match status" value="1"/>
</dbReference>
<evidence type="ECO:0000256" key="11">
    <source>
        <dbReference type="ARBA" id="ARBA00022927"/>
    </source>
</evidence>
<dbReference type="SMART" id="SM00958">
    <property type="entry name" value="SecA_PP_bind"/>
    <property type="match status" value="1"/>
</dbReference>
<evidence type="ECO:0000313" key="22">
    <source>
        <dbReference type="Proteomes" id="UP000620075"/>
    </source>
</evidence>
<comment type="subcellular location">
    <subcellularLocation>
        <location evidence="16">Cell membrane</location>
        <topology evidence="16">Peripheral membrane protein</topology>
        <orientation evidence="16">Cytoplasmic side</orientation>
    </subcellularLocation>
    <subcellularLocation>
        <location evidence="16">Cytoplasm</location>
    </subcellularLocation>
    <subcellularLocation>
        <location evidence="2">Membrane</location>
        <topology evidence="2">Peripheral membrane protein</topology>
    </subcellularLocation>
    <text evidence="16">Distribution is 50-50.</text>
</comment>
<dbReference type="InterPro" id="IPR044722">
    <property type="entry name" value="SecA_SF2_C"/>
</dbReference>
<dbReference type="Gene3D" id="3.40.50.300">
    <property type="entry name" value="P-loop containing nucleotide triphosphate hydrolases"/>
    <property type="match status" value="3"/>
</dbReference>
<comment type="catalytic activity">
    <reaction evidence="16">
        <text>ATP + H2O + cellular proteinSide 1 = ADP + phosphate + cellular proteinSide 2.</text>
        <dbReference type="EC" id="7.4.2.8"/>
    </reaction>
</comment>
<proteinExistence type="inferred from homology"/>
<evidence type="ECO:0000256" key="12">
    <source>
        <dbReference type="ARBA" id="ARBA00022967"/>
    </source>
</evidence>
<dbReference type="FunFam" id="3.40.50.300:FF:000429">
    <property type="entry name" value="Preprotein translocase subunit SecA"/>
    <property type="match status" value="1"/>
</dbReference>
<dbReference type="GO" id="GO:0005524">
    <property type="term" value="F:ATP binding"/>
    <property type="evidence" value="ECO:0007669"/>
    <property type="project" value="UniProtKB-UniRule"/>
</dbReference>
<sequence>MRLFGGVFNPNEREIRHHLRTAQRIGEIEAELNPLSDAELRRRAVLLRSRASDESLDDLLEESFAVTRVLAQRTIGMRHFDVQIVGGIVLHHGKIAEMKTGEGKTLVATLPLALNALSGEGVHLVTANDYLARRDAGWMAPVYHGMGLSTGVIVGDPHQPNGSFVYDPDYEDPDHSDPRLRHLRPSGRQEAYRSDITYGTNNQFGFDYLRDNMATDLTQRVQRKLHYGIVDEVDSILVDEARTPLIISAPAAESTDKYYQYARYAAKLEKDVDYIVELKYKSASLTEEGIAKIQRLTGIKNIYDLEQAVEAHQLNQALKAKALYHREDHYLVLNGEVVIVDEFTGRTMPGRRWSDGLHQAVEAKEGLKVQQEMRTLATITLQNYFRLYDKLAGMTGTAITEAEEFDKIYRLTVVEIPTNRPLIRLDEADVIYRDEDSKFAAVIDEIMEMNELGRPVLVGTVSVDKSERLARLLQKKGVKHNVLNAKQHEREASIVAEAGQQRAVTIATNMAGRGTDIVLGDGVQALGGLHIVGTERHESRRIDNQLRGRAGRQGDPGSTRFFISLDDQLMQVFGPAADRIGRLMDRLEGDRIEHGWVTSSIERAQRRVEGMNFDARKHVVEYDDVMNTQRELIYAEREKVLSGIDTRANILEYLREVIHRGVEANCTGRHPDRWGLEELLRYLSHYMPIAPDTELPDEALNSGKEGLANYLYEAALAAYEQKEAELGDPEVVRQVERFVMLRTIDTKWVDFLTTMEHFREGISLQAYAQKDPLVEFKNEALKMFNELTLSIQGDVVASMFRVQLEPERPPPQVAAPERQSSSNRAERKVPVGAAVGAVAPNGTTTGGTPAGNIKVGRNEPCWCGSGKKYKRCHGR</sequence>
<comment type="function">
    <text evidence="16">Part of the Sec protein translocase complex. Interacts with the SecYEG preprotein conducting channel. Has a central role in coupling the hydrolysis of ATP to the transfer of proteins into and across the cell membrane, serving as an ATP-driven molecular motor driving the stepwise translocation of polypeptide chains across the membrane.</text>
</comment>
<evidence type="ECO:0000256" key="6">
    <source>
        <dbReference type="ARBA" id="ARBA00022490"/>
    </source>
</evidence>
<name>A0A934KD75_9BACT</name>
<feature type="domain" description="SecA family profile" evidence="20">
    <location>
        <begin position="1"/>
        <end position="598"/>
    </location>
</feature>
<feature type="region of interest" description="Disordered" evidence="17">
    <location>
        <begin position="807"/>
        <end position="829"/>
    </location>
</feature>
<protein>
    <recommendedName>
        <fullName evidence="16">Protein translocase subunit SecA</fullName>
        <ecNumber evidence="16">7.4.2.8</ecNumber>
    </recommendedName>
</protein>
<dbReference type="InterPro" id="IPR014018">
    <property type="entry name" value="SecA_motor_DEAD"/>
</dbReference>
<dbReference type="GO" id="GO:0017038">
    <property type="term" value="P:protein import"/>
    <property type="evidence" value="ECO:0007669"/>
    <property type="project" value="InterPro"/>
</dbReference>
<dbReference type="InterPro" id="IPR011130">
    <property type="entry name" value="SecA_preprotein_X-link_dom"/>
</dbReference>
<comment type="cofactor">
    <cofactor evidence="1">
        <name>Zn(2+)</name>
        <dbReference type="ChEBI" id="CHEBI:29105"/>
    </cofactor>
</comment>
<gene>
    <name evidence="16" type="primary">secA</name>
    <name evidence="21" type="ORF">JF888_14115</name>
</gene>
<comment type="subunit">
    <text evidence="16">Monomer and homodimer. Part of the essential Sec protein translocation apparatus which comprises SecA, SecYEG and auxiliary proteins SecDF. Other proteins may also be involved.</text>
</comment>
<keyword evidence="4 16" id="KW-0813">Transport</keyword>
<dbReference type="InterPro" id="IPR004027">
    <property type="entry name" value="SEC_C_motif"/>
</dbReference>
<keyword evidence="7" id="KW-0479">Metal-binding</keyword>
<reference evidence="21 22" key="1">
    <citation type="submission" date="2020-10" db="EMBL/GenBank/DDBJ databases">
        <title>Ca. Dormibacterota MAGs.</title>
        <authorList>
            <person name="Montgomery K."/>
        </authorList>
    </citation>
    <scope>NUCLEOTIDE SEQUENCE [LARGE SCALE GENOMIC DNA]</scope>
    <source>
        <strain evidence="21">SC8811_S16_3</strain>
    </source>
</reference>
<dbReference type="PRINTS" id="PR00906">
    <property type="entry name" value="SECA"/>
</dbReference>
<dbReference type="Pfam" id="PF07517">
    <property type="entry name" value="SecA_DEAD"/>
    <property type="match status" value="1"/>
</dbReference>
<dbReference type="Pfam" id="PF21090">
    <property type="entry name" value="P-loop_SecA"/>
    <property type="match status" value="1"/>
</dbReference>
<dbReference type="GO" id="GO:0008564">
    <property type="term" value="F:protein-exporting ATPase activity"/>
    <property type="evidence" value="ECO:0007669"/>
    <property type="project" value="UniProtKB-EC"/>
</dbReference>
<dbReference type="Proteomes" id="UP000620075">
    <property type="component" value="Unassembled WGS sequence"/>
</dbReference>
<evidence type="ECO:0000256" key="8">
    <source>
        <dbReference type="ARBA" id="ARBA00022741"/>
    </source>
</evidence>
<dbReference type="SUPFAM" id="SSF81886">
    <property type="entry name" value="Helical scaffold and wing domains of SecA"/>
    <property type="match status" value="1"/>
</dbReference>
<comment type="caution">
    <text evidence="21">The sequence shown here is derived from an EMBL/GenBank/DDBJ whole genome shotgun (WGS) entry which is preliminary data.</text>
</comment>
<evidence type="ECO:0000256" key="17">
    <source>
        <dbReference type="SAM" id="MobiDB-lite"/>
    </source>
</evidence>
<dbReference type="PROSITE" id="PS51194">
    <property type="entry name" value="HELICASE_CTER"/>
    <property type="match status" value="1"/>
</dbReference>
<feature type="domain" description="Helicase C-terminal" evidence="19">
    <location>
        <begin position="441"/>
        <end position="609"/>
    </location>
</feature>